<dbReference type="PANTHER" id="PTHR37028:SF4">
    <property type="entry name" value="ALMS MOTIF DOMAIN-CONTAINING PROTEIN"/>
    <property type="match status" value="1"/>
</dbReference>
<dbReference type="InParanoid" id="A0A2R5GEE6"/>
<sequence>MEPDDALDEVEAAIRRAEELMSRDLELLAAATSPNEVDGQMDFHEEAFAVGDWRLNVSEVDVNNEQGSFGSNLALNRSTIRRQVEEERARDCTFKPRLARSKGTNIASKLRNETPEERLLRLAQPKSEYWVRFEEERAARESAELQKDCPFKPDISLAQPNEVTSEWQQRVKEAYRNHVPVEKRLHLDASERWAARERAKRELEEAEMQAQPFRPRVNPVSEEIAKQTDYEPIERRAARVQREKQERLVKKQLEFELSDGNLTFKPTINEESQRLALGASLRRGEVPSGNVVDRLLSRNNSVHERKKHREQMAAQQQDGECNFQPKVSSNSASLLRGNELYDGATNFVDRQQKLEELRRQRAQQRQAAAHDMSGVATFRPKTHRPEAILVRSRPELLAETEEQRYERLARRDQERKERLRASIREHYYSQYEHKPQINRVSAEIVRGTHKAGPALFEDLHRNERGRHYREMARSQVAEESLKDCTFKPKTLNRPGAEPSAAIRLSRFNAEQTIEHIERSRRHKELRLLEQKREQEFEELRECTFTPTVNAGVPRPASAEGGGRVGGRVVVRGLNRHLEKQELAKRQAQDLRDREAKVFLEDADRIQSAPYTVPEPFNLSRGNGPKQTGPQYSFHPQTNLKTKRRQIAQILGQ</sequence>
<evidence type="ECO:0000256" key="1">
    <source>
        <dbReference type="SAM" id="MobiDB-lite"/>
    </source>
</evidence>
<feature type="region of interest" description="Disordered" evidence="1">
    <location>
        <begin position="609"/>
        <end position="635"/>
    </location>
</feature>
<comment type="caution">
    <text evidence="2">The sequence shown here is derived from an EMBL/GenBank/DDBJ whole genome shotgun (WGS) entry which is preliminary data.</text>
</comment>
<protein>
    <submittedName>
        <fullName evidence="2">Uncharacterized protein</fullName>
    </submittedName>
</protein>
<evidence type="ECO:0000313" key="2">
    <source>
        <dbReference type="EMBL" id="GBG29302.1"/>
    </source>
</evidence>
<dbReference type="PANTHER" id="PTHR37028">
    <property type="entry name" value="UNNAMED PRODUCT-RELATED"/>
    <property type="match status" value="1"/>
</dbReference>
<name>A0A2R5GEE6_9STRA</name>
<reference evidence="2 3" key="1">
    <citation type="submission" date="2017-12" db="EMBL/GenBank/DDBJ databases">
        <title>Sequencing, de novo assembly and annotation of complete genome of a new Thraustochytrid species, strain FCC1311.</title>
        <authorList>
            <person name="Sedici K."/>
            <person name="Godart F."/>
            <person name="Aiese Cigliano R."/>
            <person name="Sanseverino W."/>
            <person name="Barakat M."/>
            <person name="Ortet P."/>
            <person name="Marechal E."/>
            <person name="Cagnac O."/>
            <person name="Amato A."/>
        </authorList>
    </citation>
    <scope>NUCLEOTIDE SEQUENCE [LARGE SCALE GENOMIC DNA]</scope>
</reference>
<dbReference type="AlphaFoldDB" id="A0A2R5GEE6"/>
<dbReference type="OrthoDB" id="78067at2759"/>
<organism evidence="2 3">
    <name type="scientific">Hondaea fermentalgiana</name>
    <dbReference type="NCBI Taxonomy" id="2315210"/>
    <lineage>
        <taxon>Eukaryota</taxon>
        <taxon>Sar</taxon>
        <taxon>Stramenopiles</taxon>
        <taxon>Bigyra</taxon>
        <taxon>Labyrinthulomycetes</taxon>
        <taxon>Thraustochytrida</taxon>
        <taxon>Thraustochytriidae</taxon>
        <taxon>Hondaea</taxon>
    </lineage>
</organism>
<keyword evidence="3" id="KW-1185">Reference proteome</keyword>
<dbReference type="EMBL" id="BEYU01000055">
    <property type="protein sequence ID" value="GBG29302.1"/>
    <property type="molecule type" value="Genomic_DNA"/>
</dbReference>
<dbReference type="Proteomes" id="UP000241890">
    <property type="component" value="Unassembled WGS sequence"/>
</dbReference>
<gene>
    <name evidence="2" type="ORF">FCC1311_055242</name>
</gene>
<proteinExistence type="predicted"/>
<evidence type="ECO:0000313" key="3">
    <source>
        <dbReference type="Proteomes" id="UP000241890"/>
    </source>
</evidence>
<accession>A0A2R5GEE6</accession>
<feature type="compositionally biased region" description="Polar residues" evidence="1">
    <location>
        <begin position="624"/>
        <end position="635"/>
    </location>
</feature>